<dbReference type="SMART" id="SM01391">
    <property type="entry name" value="Filament"/>
    <property type="match status" value="1"/>
</dbReference>
<evidence type="ECO:0000313" key="7">
    <source>
        <dbReference type="EMBL" id="EFP12660.1"/>
    </source>
</evidence>
<dbReference type="OMA" id="GYEMIKT"/>
<name>E3LVL5_CAERE</name>
<sequence length="603" mass="68178">MLTHLSMAPMTFSSDLRFLADTFSTAFFFREKTITMSTTRKSTRSSRIVSLERSANSSLSNGGAGDDSFGSTTLETSRLQEKDHLTSLNSRLAQYIDKVRQLEQENNRLQVQIRDIEVVEKTEKSNLADRFEAEKARLRRALDLAQDELAKYKIEYDAAKVEVKKLKPQVEKLERELAGAEEQALHAQSIADQSQAKQKTLQARNDKLVVENDDLKKQNITLRDTVEGLKRAVEDETLLRTAANNKIKALEEDLAFALQQHKGEMEEIRHKRQVDMTTYAKQINDEYQSKLQDQIAEMRAQFQNNLAQNKAAFEDAYKNKLNDARERQEAAVSEALHLRARVRDLETSSSGNASLIERLRSELETLKRSFQEKLDDKDARISELNQEIERMMSEFHDLLDVKIQLDSELKTYQALLEGEEERLNLTQDNSKNASVHHVSFSTGGGASAQRGVKRRRVVEVNGEDQDIDYLNRRSKLNKETIGPVGIDEVDEEGKWVRVANNSDEEQSIGGFKLVVKAGNKEASFQFSSRMKLQAHASATVWSAESGAVHSPPDTYVMKKQQWPIGENPSARLEDSEGDTVSSITVELSESSDPSDPADRCSIM</sequence>
<dbReference type="Gene3D" id="1.20.5.1160">
    <property type="entry name" value="Vasodilator-stimulated phosphoprotein"/>
    <property type="match status" value="1"/>
</dbReference>
<dbReference type="Gene3D" id="1.20.5.170">
    <property type="match status" value="1"/>
</dbReference>
<reference evidence="7" key="1">
    <citation type="submission" date="2007-07" db="EMBL/GenBank/DDBJ databases">
        <title>PCAP assembly of the Caenorhabditis remanei genome.</title>
        <authorList>
            <consortium name="The Caenorhabditis remanei Sequencing Consortium"/>
            <person name="Wilson R.K."/>
        </authorList>
    </citation>
    <scope>NUCLEOTIDE SEQUENCE [LARGE SCALE GENOMIC DNA]</scope>
    <source>
        <strain evidence="7">PB4641</strain>
    </source>
</reference>
<dbReference type="GO" id="GO:0006998">
    <property type="term" value="P:nuclear envelope organization"/>
    <property type="evidence" value="ECO:0007669"/>
    <property type="project" value="TreeGrafter"/>
</dbReference>
<dbReference type="RefSeq" id="XP_003112226.2">
    <property type="nucleotide sequence ID" value="XM_003112178.2"/>
</dbReference>
<dbReference type="PROSITE" id="PS51842">
    <property type="entry name" value="IF_ROD_2"/>
    <property type="match status" value="1"/>
</dbReference>
<dbReference type="InterPro" id="IPR039008">
    <property type="entry name" value="IF_rod_dom"/>
</dbReference>
<evidence type="ECO:0000256" key="6">
    <source>
        <dbReference type="SAM" id="MobiDB-lite"/>
    </source>
</evidence>
<dbReference type="OrthoDB" id="102442at2759"/>
<dbReference type="AlphaFoldDB" id="E3LVL5"/>
<dbReference type="GO" id="GO:0051664">
    <property type="term" value="P:nuclear pore localization"/>
    <property type="evidence" value="ECO:0007669"/>
    <property type="project" value="TreeGrafter"/>
</dbReference>
<dbReference type="EMBL" id="DS268416">
    <property type="protein sequence ID" value="EFP12660.1"/>
    <property type="molecule type" value="Genomic_DNA"/>
</dbReference>
<dbReference type="GO" id="GO:0005652">
    <property type="term" value="C:nuclear lamina"/>
    <property type="evidence" value="ECO:0007669"/>
    <property type="project" value="TreeGrafter"/>
</dbReference>
<dbReference type="GO" id="GO:0007097">
    <property type="term" value="P:nuclear migration"/>
    <property type="evidence" value="ECO:0007669"/>
    <property type="project" value="TreeGrafter"/>
</dbReference>
<accession>E3LVL5</accession>
<dbReference type="KEGG" id="crq:GCK72_002532"/>
<dbReference type="HOGENOM" id="CLU_012560_9_2_1"/>
<keyword evidence="3 5" id="KW-0175">Coiled coil</keyword>
<dbReference type="FunCoup" id="E3LVL5">
    <property type="interactions" value="1550"/>
</dbReference>
<dbReference type="Pfam" id="PF00932">
    <property type="entry name" value="LTD"/>
    <property type="match status" value="1"/>
</dbReference>
<dbReference type="Pfam" id="PF00038">
    <property type="entry name" value="Filament"/>
    <property type="match status" value="1"/>
</dbReference>
<dbReference type="SUPFAM" id="SSF74853">
    <property type="entry name" value="Lamin A/C globular tail domain"/>
    <property type="match status" value="1"/>
</dbReference>
<dbReference type="CTD" id="9809892"/>
<dbReference type="GO" id="GO:0005882">
    <property type="term" value="C:intermediate filament"/>
    <property type="evidence" value="ECO:0007669"/>
    <property type="project" value="UniProtKB-KW"/>
</dbReference>
<dbReference type="eggNOG" id="KOG0977">
    <property type="taxonomic scope" value="Eukaryota"/>
</dbReference>
<dbReference type="SUPFAM" id="SSF64593">
    <property type="entry name" value="Intermediate filament protein, coiled coil region"/>
    <property type="match status" value="2"/>
</dbReference>
<dbReference type="PROSITE" id="PS51841">
    <property type="entry name" value="LTD"/>
    <property type="match status" value="1"/>
</dbReference>
<feature type="region of interest" description="Disordered" evidence="6">
    <location>
        <begin position="435"/>
        <end position="454"/>
    </location>
</feature>
<evidence type="ECO:0000256" key="4">
    <source>
        <dbReference type="ARBA" id="ARBA00023242"/>
    </source>
</evidence>
<feature type="region of interest" description="Disordered" evidence="6">
    <location>
        <begin position="53"/>
        <end position="72"/>
    </location>
</feature>
<dbReference type="GO" id="GO:0090435">
    <property type="term" value="P:protein localization to nuclear envelope"/>
    <property type="evidence" value="ECO:0007669"/>
    <property type="project" value="TreeGrafter"/>
</dbReference>
<dbReference type="GO" id="GO:0005200">
    <property type="term" value="F:structural constituent of cytoskeleton"/>
    <property type="evidence" value="ECO:0007669"/>
    <property type="project" value="TreeGrafter"/>
</dbReference>
<evidence type="ECO:0000256" key="1">
    <source>
        <dbReference type="ARBA" id="ARBA00004123"/>
    </source>
</evidence>
<dbReference type="Proteomes" id="UP000008281">
    <property type="component" value="Unassembled WGS sequence"/>
</dbReference>
<dbReference type="Gene3D" id="2.60.40.1260">
    <property type="entry name" value="Lamin Tail domain"/>
    <property type="match status" value="1"/>
</dbReference>
<protein>
    <submittedName>
        <fullName evidence="7">CRE-LMN-1 protein</fullName>
    </submittedName>
</protein>
<evidence type="ECO:0000256" key="3">
    <source>
        <dbReference type="ARBA" id="ARBA00023054"/>
    </source>
</evidence>
<keyword evidence="4" id="KW-0539">Nucleus</keyword>
<feature type="compositionally biased region" description="Polar residues" evidence="6">
    <location>
        <begin position="578"/>
        <end position="593"/>
    </location>
</feature>
<dbReference type="GO" id="GO:0031507">
    <property type="term" value="P:heterochromatin formation"/>
    <property type="evidence" value="ECO:0007669"/>
    <property type="project" value="TreeGrafter"/>
</dbReference>
<evidence type="ECO:0000256" key="5">
    <source>
        <dbReference type="SAM" id="Coils"/>
    </source>
</evidence>
<evidence type="ECO:0000313" key="8">
    <source>
        <dbReference type="Proteomes" id="UP000008281"/>
    </source>
</evidence>
<comment type="subcellular location">
    <subcellularLocation>
        <location evidence="1">Nucleus</location>
    </subcellularLocation>
</comment>
<gene>
    <name evidence="7" type="primary">Cre-lmn-1</name>
    <name evidence="7" type="ORF">CRE_29547</name>
</gene>
<dbReference type="InterPro" id="IPR001322">
    <property type="entry name" value="Lamin_tail_dom"/>
</dbReference>
<dbReference type="PANTHER" id="PTHR45721:SF11">
    <property type="entry name" value="LAMIN DM0-RELATED"/>
    <property type="match status" value="1"/>
</dbReference>
<keyword evidence="8" id="KW-1185">Reference proteome</keyword>
<feature type="coiled-coil region" evidence="5">
    <location>
        <begin position="314"/>
        <end position="429"/>
    </location>
</feature>
<evidence type="ECO:0000256" key="2">
    <source>
        <dbReference type="ARBA" id="ARBA00022754"/>
    </source>
</evidence>
<feature type="region of interest" description="Disordered" evidence="6">
    <location>
        <begin position="565"/>
        <end position="603"/>
    </location>
</feature>
<dbReference type="InterPro" id="IPR036415">
    <property type="entry name" value="Lamin_tail_dom_sf"/>
</dbReference>
<organism evidence="8">
    <name type="scientific">Caenorhabditis remanei</name>
    <name type="common">Caenorhabditis vulgaris</name>
    <dbReference type="NCBI Taxonomy" id="31234"/>
    <lineage>
        <taxon>Eukaryota</taxon>
        <taxon>Metazoa</taxon>
        <taxon>Ecdysozoa</taxon>
        <taxon>Nematoda</taxon>
        <taxon>Chromadorea</taxon>
        <taxon>Rhabditida</taxon>
        <taxon>Rhabditina</taxon>
        <taxon>Rhabditomorpha</taxon>
        <taxon>Rhabditoidea</taxon>
        <taxon>Rhabditidae</taxon>
        <taxon>Peloderinae</taxon>
        <taxon>Caenorhabditis</taxon>
    </lineage>
</organism>
<dbReference type="PANTHER" id="PTHR45721">
    <property type="entry name" value="LAMIN DM0-RELATED"/>
    <property type="match status" value="1"/>
</dbReference>
<dbReference type="STRING" id="31234.E3LVL5"/>
<feature type="coiled-coil region" evidence="5">
    <location>
        <begin position="85"/>
        <end position="267"/>
    </location>
</feature>
<dbReference type="FunFam" id="1.20.5.170:FF:000058">
    <property type="entry name" value="Intermediate filament protein B"/>
    <property type="match status" value="1"/>
</dbReference>
<keyword evidence="2" id="KW-0403">Intermediate filament</keyword>
<proteinExistence type="predicted"/>
<dbReference type="GeneID" id="9809892"/>